<protein>
    <recommendedName>
        <fullName evidence="5">Trypsin-like serine protease</fullName>
    </recommendedName>
</protein>
<accession>A0A6S4GR88</accession>
<dbReference type="AlphaFoldDB" id="A0A6S4GR88"/>
<evidence type="ECO:0000256" key="1">
    <source>
        <dbReference type="SAM" id="MobiDB-lite"/>
    </source>
</evidence>
<feature type="compositionally biased region" description="Low complexity" evidence="1">
    <location>
        <begin position="776"/>
        <end position="808"/>
    </location>
</feature>
<proteinExistence type="predicted"/>
<evidence type="ECO:0000313" key="3">
    <source>
        <dbReference type="EMBL" id="AJA06825.1"/>
    </source>
</evidence>
<feature type="compositionally biased region" description="Basic and acidic residues" evidence="1">
    <location>
        <begin position="689"/>
        <end position="698"/>
    </location>
</feature>
<dbReference type="KEGG" id="sox:TM7x_02050"/>
<dbReference type="Pfam" id="PF13365">
    <property type="entry name" value="Trypsin_2"/>
    <property type="match status" value="1"/>
</dbReference>
<keyword evidence="4" id="KW-1185">Reference proteome</keyword>
<sequence length="840" mass="92512">MNQKSIKKLRILAIVLGVIFLISIIIGVVVLNNNRSSGVSSSAKKKIQDLLSEENSQHYRKVVSKYGFSLQYDKETFVGEGHVLRKESNSKEYRADLYSEDELNESRAYAILKLIYRQNPEKDKKDGNFSLTKIMPELSITTSRKKNYFDRSTMPDEYKDTKKYSDLDLLLQGDINSRKKKDPNMKYHTGDVTISGLQFKKLVVDYGSTYDGKWQKTGESTIYMTVQNGRPYWISIFALSKNAYMQPYIDQLESLVGAVTFHQPDESYLVSANDGSGHLADSGISLAKVENFSKDKNTTNTLNSLDEKSIIKVVARNQISTVRVGTIRCADMIYTAQNGATMRLNGLCTGGIGSGSIVSDDGYIATNGHVTEVANQSMIRGLRSREQWDTYCHFMINAGYITRQALVDLIKKSQGGDQSATAAIQGLIDNVPIDNIRSENDRYDYIIQTSNDPIVHDRSNPEISRWKKTPTNVSAKKIDAEVNLRQARMDLNSDKTDVAILKIDGRFPAVDLGDSNGLSQGDQVTAIGYPAVVDNGTQTKQAKTVPTVTQGSVSGMRRDAGGHKLFSMTAQIAAGNSGGPAFDKDGKQIGLNTYGGAACANSDKKNNSCFGSGVFRDIADLKSMAKKNNVKLSSEGELTKLWKDGLEDFSQGKYSKAKDKFEKLDKKYSGNYLVTKMIDVASNTPDDYVEPKKSDKEPGGVADAGANKKSETDKTDNDTVMVVVVVVIASTGALFLIVSIIAIIVSVSSRRKFNAYPQYVVGQYPQQLPYQQQVYQQGPVSPQQYPSQQSPMPSQQYPPQGYYQQSPGQYPPAPIQASGNYPPTGSISEVDESKNPPAQS</sequence>
<dbReference type="Proteomes" id="UP000030902">
    <property type="component" value="Chromosome"/>
</dbReference>
<dbReference type="InterPro" id="IPR043504">
    <property type="entry name" value="Peptidase_S1_PA_chymotrypsin"/>
</dbReference>
<keyword evidence="2" id="KW-0472">Membrane</keyword>
<evidence type="ECO:0008006" key="5">
    <source>
        <dbReference type="Google" id="ProtNLM"/>
    </source>
</evidence>
<feature type="region of interest" description="Disordered" evidence="1">
    <location>
        <begin position="685"/>
        <end position="713"/>
    </location>
</feature>
<dbReference type="SUPFAM" id="SSF50494">
    <property type="entry name" value="Trypsin-like serine proteases"/>
    <property type="match status" value="1"/>
</dbReference>
<feature type="transmembrane region" description="Helical" evidence="2">
    <location>
        <begin position="720"/>
        <end position="745"/>
    </location>
</feature>
<dbReference type="InterPro" id="IPR009003">
    <property type="entry name" value="Peptidase_S1_PA"/>
</dbReference>
<keyword evidence="2" id="KW-1133">Transmembrane helix</keyword>
<evidence type="ECO:0000256" key="2">
    <source>
        <dbReference type="SAM" id="Phobius"/>
    </source>
</evidence>
<dbReference type="Gene3D" id="2.40.10.10">
    <property type="entry name" value="Trypsin-like serine proteases"/>
    <property type="match status" value="1"/>
</dbReference>
<reference evidence="3 4" key="1">
    <citation type="journal article" date="2015" name="Proc. Natl. Acad. Sci. U.S.A.">
        <title>Cultivation of a human-associated TM7 phylotype reveals a reduced genome and epibiotic parasitic lifestyle.</title>
        <authorList>
            <person name="He X."/>
            <person name="McLean J.S."/>
            <person name="Edlund A."/>
            <person name="Yooseph S."/>
            <person name="Hall A.P."/>
            <person name="Liu S.Y."/>
            <person name="Dorrestein P.C."/>
            <person name="Esquenazi E."/>
            <person name="Hunter R.C."/>
            <person name="Cheng G."/>
            <person name="Nelson K.E."/>
            <person name="Lux R."/>
            <person name="Shi W."/>
        </authorList>
    </citation>
    <scope>NUCLEOTIDE SEQUENCE [LARGE SCALE GENOMIC DNA]</scope>
    <source>
        <strain evidence="3 4">TM7x</strain>
    </source>
</reference>
<dbReference type="PANTHER" id="PTHR43019:SF23">
    <property type="entry name" value="PROTEASE DO-LIKE 5, CHLOROPLASTIC"/>
    <property type="match status" value="1"/>
</dbReference>
<dbReference type="RefSeq" id="WP_039327441.1">
    <property type="nucleotide sequence ID" value="NZ_CP007496.1"/>
</dbReference>
<name>A0A6S4GR88_9BACT</name>
<keyword evidence="2" id="KW-0812">Transmembrane</keyword>
<evidence type="ECO:0000313" key="4">
    <source>
        <dbReference type="Proteomes" id="UP000030902"/>
    </source>
</evidence>
<gene>
    <name evidence="3" type="ORF">TM7x_02050</name>
</gene>
<dbReference type="PANTHER" id="PTHR43019">
    <property type="entry name" value="SERINE ENDOPROTEASE DEGS"/>
    <property type="match status" value="1"/>
</dbReference>
<feature type="region of interest" description="Disordered" evidence="1">
    <location>
        <begin position="776"/>
        <end position="840"/>
    </location>
</feature>
<dbReference type="Gene3D" id="2.40.10.120">
    <property type="match status" value="1"/>
</dbReference>
<dbReference type="EMBL" id="CP007496">
    <property type="protein sequence ID" value="AJA06825.1"/>
    <property type="molecule type" value="Genomic_DNA"/>
</dbReference>
<feature type="transmembrane region" description="Helical" evidence="2">
    <location>
        <begin position="12"/>
        <end position="31"/>
    </location>
</feature>
<organism evidence="3 4">
    <name type="scientific">Candidatus Nanosynbacter lyticus</name>
    <dbReference type="NCBI Taxonomy" id="2093824"/>
    <lineage>
        <taxon>Bacteria</taxon>
        <taxon>Candidatus Saccharimonadota</taxon>
        <taxon>Candidatus Saccharimonadia</taxon>
        <taxon>Candidatus Nanosynbacterales</taxon>
        <taxon>Candidatus Nanosynbacteraceae</taxon>
        <taxon>Candidatus Nanosynbacter</taxon>
    </lineage>
</organism>
<feature type="compositionally biased region" description="Polar residues" evidence="1">
    <location>
        <begin position="817"/>
        <end position="827"/>
    </location>
</feature>